<reference evidence="1" key="2">
    <citation type="journal article" date="2015" name="Data Brief">
        <title>Shoot transcriptome of the giant reed, Arundo donax.</title>
        <authorList>
            <person name="Barrero R.A."/>
            <person name="Guerrero F.D."/>
            <person name="Moolhuijzen P."/>
            <person name="Goolsby J.A."/>
            <person name="Tidwell J."/>
            <person name="Bellgard S.E."/>
            <person name="Bellgard M.I."/>
        </authorList>
    </citation>
    <scope>NUCLEOTIDE SEQUENCE</scope>
    <source>
        <tissue evidence="1">Shoot tissue taken approximately 20 cm above the soil surface</tissue>
    </source>
</reference>
<accession>A0A0A9C5V7</accession>
<organism evidence="1">
    <name type="scientific">Arundo donax</name>
    <name type="common">Giant reed</name>
    <name type="synonym">Donax arundinaceus</name>
    <dbReference type="NCBI Taxonomy" id="35708"/>
    <lineage>
        <taxon>Eukaryota</taxon>
        <taxon>Viridiplantae</taxon>
        <taxon>Streptophyta</taxon>
        <taxon>Embryophyta</taxon>
        <taxon>Tracheophyta</taxon>
        <taxon>Spermatophyta</taxon>
        <taxon>Magnoliopsida</taxon>
        <taxon>Liliopsida</taxon>
        <taxon>Poales</taxon>
        <taxon>Poaceae</taxon>
        <taxon>PACMAD clade</taxon>
        <taxon>Arundinoideae</taxon>
        <taxon>Arundineae</taxon>
        <taxon>Arundo</taxon>
    </lineage>
</organism>
<evidence type="ECO:0000313" key="1">
    <source>
        <dbReference type="EMBL" id="JAD70956.1"/>
    </source>
</evidence>
<protein>
    <submittedName>
        <fullName evidence="1">Uncharacterized protein</fullName>
    </submittedName>
</protein>
<name>A0A0A9C5V7_ARUDO</name>
<proteinExistence type="predicted"/>
<reference evidence="1" key="1">
    <citation type="submission" date="2014-09" db="EMBL/GenBank/DDBJ databases">
        <authorList>
            <person name="Magalhaes I.L.F."/>
            <person name="Oliveira U."/>
            <person name="Santos F.R."/>
            <person name="Vidigal T.H.D.A."/>
            <person name="Brescovit A.D."/>
            <person name="Santos A.J."/>
        </authorList>
    </citation>
    <scope>NUCLEOTIDE SEQUENCE</scope>
    <source>
        <tissue evidence="1">Shoot tissue taken approximately 20 cm above the soil surface</tissue>
    </source>
</reference>
<dbReference type="AlphaFoldDB" id="A0A0A9C5V7"/>
<dbReference type="EMBL" id="GBRH01226939">
    <property type="protein sequence ID" value="JAD70956.1"/>
    <property type="molecule type" value="Transcribed_RNA"/>
</dbReference>
<sequence>MTHLIFTQNWFPRGSLV</sequence>